<reference evidence="1 2" key="1">
    <citation type="submission" date="2017-02" db="EMBL/GenBank/DDBJ databases">
        <title>The new phylogeny of genus Mycobacterium.</title>
        <authorList>
            <person name="Tortoli E."/>
            <person name="Trovato A."/>
            <person name="Cirillo D.M."/>
        </authorList>
    </citation>
    <scope>NUCLEOTIDE SEQUENCE [LARGE SCALE GENOMIC DNA]</scope>
    <source>
        <strain evidence="1 2">RW6</strain>
    </source>
</reference>
<dbReference type="AlphaFoldDB" id="A0A1X0A032"/>
<keyword evidence="2" id="KW-1185">Reference proteome</keyword>
<dbReference type="CDD" id="cd00093">
    <property type="entry name" value="HTH_XRE"/>
    <property type="match status" value="1"/>
</dbReference>
<dbReference type="OrthoDB" id="4551696at2"/>
<evidence type="ECO:0000313" key="2">
    <source>
        <dbReference type="Proteomes" id="UP000192448"/>
    </source>
</evidence>
<protein>
    <submittedName>
        <fullName evidence="1">Uncharacterized protein</fullName>
    </submittedName>
</protein>
<dbReference type="Proteomes" id="UP000192448">
    <property type="component" value="Unassembled WGS sequence"/>
</dbReference>
<dbReference type="RefSeq" id="WP_083170517.1">
    <property type="nucleotide sequence ID" value="NZ_MVHF01000062.1"/>
</dbReference>
<dbReference type="EMBL" id="MVHF01000062">
    <property type="protein sequence ID" value="ORA23419.1"/>
    <property type="molecule type" value="Genomic_DNA"/>
</dbReference>
<dbReference type="STRING" id="1927124.BST13_35295"/>
<sequence>MTGSTCSKCRRLRPPLRRGLCPNCYESARQRIGFESKYVDAEPARQHVNALVEAGVSRRHICRIAGLHRGDLATLMNGRGKRGLAPSRQIFRDKADRILAIPLPAAALHRLVSPGQFVPAVGTLRRLRALVAIGYTQADLSRRIGILPTNGSRLFSGKHTVVTAATALRVETLFNETQLIPGPSERARRRAADLGWPPPLAWDEDTIDDPAATADRTTCKRSRKPELYVELRELGYSDAQIVQKLDTTAVALERALYRDNIPVRPGLVELAREERNARVVDERMTA</sequence>
<organism evidence="1 2">
    <name type="scientific">Mycobacterium aquaticum</name>
    <dbReference type="NCBI Taxonomy" id="1927124"/>
    <lineage>
        <taxon>Bacteria</taxon>
        <taxon>Bacillati</taxon>
        <taxon>Actinomycetota</taxon>
        <taxon>Actinomycetes</taxon>
        <taxon>Mycobacteriales</taxon>
        <taxon>Mycobacteriaceae</taxon>
        <taxon>Mycobacterium</taxon>
    </lineage>
</organism>
<gene>
    <name evidence="1" type="ORF">BST13_35295</name>
</gene>
<name>A0A1X0A032_9MYCO</name>
<evidence type="ECO:0000313" key="1">
    <source>
        <dbReference type="EMBL" id="ORA23419.1"/>
    </source>
</evidence>
<proteinExistence type="predicted"/>
<accession>A0A1X0A032</accession>
<comment type="caution">
    <text evidence="1">The sequence shown here is derived from an EMBL/GenBank/DDBJ whole genome shotgun (WGS) entry which is preliminary data.</text>
</comment>
<dbReference type="InterPro" id="IPR001387">
    <property type="entry name" value="Cro/C1-type_HTH"/>
</dbReference>